<organism evidence="1">
    <name type="scientific">Amphimedon queenslandica</name>
    <name type="common">Sponge</name>
    <dbReference type="NCBI Taxonomy" id="400682"/>
    <lineage>
        <taxon>Eukaryota</taxon>
        <taxon>Metazoa</taxon>
        <taxon>Porifera</taxon>
        <taxon>Demospongiae</taxon>
        <taxon>Heteroscleromorpha</taxon>
        <taxon>Haplosclerida</taxon>
        <taxon>Niphatidae</taxon>
        <taxon>Amphimedon</taxon>
    </lineage>
</organism>
<dbReference type="InParanoid" id="A0A1X7SH38"/>
<reference evidence="1" key="1">
    <citation type="submission" date="2017-05" db="UniProtKB">
        <authorList>
            <consortium name="EnsemblMetazoa"/>
        </authorList>
    </citation>
    <scope>IDENTIFICATION</scope>
</reference>
<name>A0A1X7SH38_AMPQE</name>
<dbReference type="AlphaFoldDB" id="A0A1X7SH38"/>
<accession>A0A1X7SH38</accession>
<protein>
    <submittedName>
        <fullName evidence="1">Uncharacterized protein</fullName>
    </submittedName>
</protein>
<dbReference type="EnsemblMetazoa" id="Aqu2.1.01367_001">
    <property type="protein sequence ID" value="Aqu2.1.01367_001"/>
    <property type="gene ID" value="Aqu2.1.01367"/>
</dbReference>
<evidence type="ECO:0000313" key="1">
    <source>
        <dbReference type="EnsemblMetazoa" id="Aqu2.1.01367_001"/>
    </source>
</evidence>
<sequence>MILAANEDCLSCSLSSSQPSKIISNPSPFLFSNHSATMGTS</sequence>
<proteinExistence type="predicted"/>